<sequence>MALAKELQKLKDQTSEDGYLTIYLQTDQTSNDQQRGEWKIRLKNGLKKIEEYIEVENKVNIKRFKQVKKRATDAIYAIQTQLPKSIVIFASPQGNFFMRKLAVPVENQFSWAKEPMTEQLEEINKRYPKEGIVFLQKKICI</sequence>
<name>W4Q2R1_9BACI</name>
<organism evidence="1 2">
    <name type="scientific">Halalkalibacter wakoensis JCM 9140</name>
    <dbReference type="NCBI Taxonomy" id="1236970"/>
    <lineage>
        <taxon>Bacteria</taxon>
        <taxon>Bacillati</taxon>
        <taxon>Bacillota</taxon>
        <taxon>Bacilli</taxon>
        <taxon>Bacillales</taxon>
        <taxon>Bacillaceae</taxon>
        <taxon>Halalkalibacter</taxon>
    </lineage>
</organism>
<comment type="caution">
    <text evidence="1">The sequence shown here is derived from an EMBL/GenBank/DDBJ whole genome shotgun (WGS) entry which is preliminary data.</text>
</comment>
<dbReference type="EMBL" id="BAUT01000017">
    <property type="protein sequence ID" value="GAE25998.1"/>
    <property type="molecule type" value="Genomic_DNA"/>
</dbReference>
<keyword evidence="2" id="KW-1185">Reference proteome</keyword>
<dbReference type="RefSeq" id="WP_034745146.1">
    <property type="nucleotide sequence ID" value="NZ_BAUT01000017.1"/>
</dbReference>
<dbReference type="Proteomes" id="UP000018890">
    <property type="component" value="Unassembled WGS sequence"/>
</dbReference>
<dbReference type="OrthoDB" id="5241360at2"/>
<evidence type="ECO:0000313" key="1">
    <source>
        <dbReference type="EMBL" id="GAE25998.1"/>
    </source>
</evidence>
<protein>
    <submittedName>
        <fullName evidence="1">Uncharacterized protein</fullName>
    </submittedName>
</protein>
<gene>
    <name evidence="1" type="ORF">JCM9140_2026</name>
</gene>
<reference evidence="1" key="1">
    <citation type="journal article" date="2014" name="Genome Announc.">
        <title>Draft Genome Sequences of Three Alkaliphilic Bacillus Strains, Bacillus wakoensis JCM 9140T, Bacillus akibai JCM 9157T, and Bacillus hemicellulosilyticus JCM 9152T.</title>
        <authorList>
            <person name="Yuki M."/>
            <person name="Oshima K."/>
            <person name="Suda W."/>
            <person name="Oshida Y."/>
            <person name="Kitamura K."/>
            <person name="Iida T."/>
            <person name="Hattori M."/>
            <person name="Ohkuma M."/>
        </authorList>
    </citation>
    <scope>NUCLEOTIDE SEQUENCE [LARGE SCALE GENOMIC DNA]</scope>
    <source>
        <strain evidence="1">JCM 9140</strain>
    </source>
</reference>
<dbReference type="AlphaFoldDB" id="W4Q2R1"/>
<dbReference type="STRING" id="1236970.JCM9140_2026"/>
<proteinExistence type="predicted"/>
<accession>W4Q2R1</accession>
<evidence type="ECO:0000313" key="2">
    <source>
        <dbReference type="Proteomes" id="UP000018890"/>
    </source>
</evidence>